<comment type="caution">
    <text evidence="2">The sequence shown here is derived from an EMBL/GenBank/DDBJ whole genome shotgun (WGS) entry which is preliminary data.</text>
</comment>
<dbReference type="EMBL" id="CAJVQB010011206">
    <property type="protein sequence ID" value="CAG8745959.1"/>
    <property type="molecule type" value="Genomic_DNA"/>
</dbReference>
<evidence type="ECO:0000313" key="2">
    <source>
        <dbReference type="EMBL" id="CAG8745959.1"/>
    </source>
</evidence>
<evidence type="ECO:0000256" key="1">
    <source>
        <dbReference type="SAM" id="MobiDB-lite"/>
    </source>
</evidence>
<accession>A0ABN7V978</accession>
<organism evidence="2 3">
    <name type="scientific">Gigaspora margarita</name>
    <dbReference type="NCBI Taxonomy" id="4874"/>
    <lineage>
        <taxon>Eukaryota</taxon>
        <taxon>Fungi</taxon>
        <taxon>Fungi incertae sedis</taxon>
        <taxon>Mucoromycota</taxon>
        <taxon>Glomeromycotina</taxon>
        <taxon>Glomeromycetes</taxon>
        <taxon>Diversisporales</taxon>
        <taxon>Gigasporaceae</taxon>
        <taxon>Gigaspora</taxon>
    </lineage>
</organism>
<keyword evidence="3" id="KW-1185">Reference proteome</keyword>
<feature type="non-terminal residue" evidence="2">
    <location>
        <position position="1031"/>
    </location>
</feature>
<reference evidence="2 3" key="1">
    <citation type="submission" date="2021-06" db="EMBL/GenBank/DDBJ databases">
        <authorList>
            <person name="Kallberg Y."/>
            <person name="Tangrot J."/>
            <person name="Rosling A."/>
        </authorList>
    </citation>
    <scope>NUCLEOTIDE SEQUENCE [LARGE SCALE GENOMIC DNA]</scope>
    <source>
        <strain evidence="2 3">120-4 pot B 10/14</strain>
    </source>
</reference>
<proteinExistence type="predicted"/>
<evidence type="ECO:0000313" key="3">
    <source>
        <dbReference type="Proteomes" id="UP000789901"/>
    </source>
</evidence>
<feature type="non-terminal residue" evidence="2">
    <location>
        <position position="1"/>
    </location>
</feature>
<gene>
    <name evidence="2" type="ORF">GMARGA_LOCUS15873</name>
</gene>
<protein>
    <submittedName>
        <fullName evidence="2">29434_t:CDS:1</fullName>
    </submittedName>
</protein>
<dbReference type="Proteomes" id="UP000789901">
    <property type="component" value="Unassembled WGS sequence"/>
</dbReference>
<name>A0ABN7V978_GIGMA</name>
<sequence>NTSDTRLGNSENIHKVDDPVDLCIKVPNLYHLLDLHKDKGSNESAVDKIIISQNSLEKFCNNMVPNSFKSISEIDYASLNSKSLDLTGVYGTRDNIANFLYQKNLIDNQIPPSLNTGIYLLIKNDHGLVIHWPEEDCYNVQSFKNKKNVVTLHRYFTKLTDVHFCLLSEGDLKTFDFNFRKKSSNEVEDSDDEDIVSELVVQEIEQDRTDFKILEGFELNLSELINTKLTLPPSFPFAMSIESCYHQSFLTCHLSESQEMTEPQELSHTASELQSLILTYLQKDYSLHISQSIGFDGLINLAHTLEVGKELLESFEKEKQKVTYDHEQRKLDVISADSKLITNMFKSKLQCIYGLFEETSVRTITDAEGDKIRNDNSDIIDKLESFINVINLPKWMKYKERFLSIENSFEESADQEKQQPLILTIHDDFFKNKNMFVEKVNACKEKMNKCKEKCKEKFDEWVVSKYYKNLPENSDQNEISDQQFVQSYLSNKDFNAYPDAKKQIIEFFRNEYVIWKDTLLPSIEERIKDSHLIKTTFKDLQSNLKTILHKIEQNYFEKIYSKIKEKYKTLEKQKFKLKFALVTKQPPLIDIVIYETHIAWLFKTPIKDFKSSEKDILIDIYEPQGLILLYKTKSTKLTVYKFKEKDFELELDSTFDVDIDTPDILKVIFVQCAQRICFVLKNGKAKFFNIKSGMFQAKALEFPANTVNVLSSQDGTCLVAFTNEGQLNSKAYFYLESRHKALRSTVPNFEEQAQKEIIGEGTNFQSVFEVGDCISIDNEKKLVTEINSNFRLKIKGCFSKNNQNNWHLFNILPRSKLNGLIDIYADIYETFPISPCINDEKNKAPQLFIFLDLEMSTQKPATLLREFKINVKHYQDLFDDSIIRQNASKSPLGDWIIQLCCLIPIQIAIARGNKLIPLYNGLDVPEDYYTEPDKGYDKDMIDKNKKDKDEKDKDNEEDKDKENKSEEDKDEEDKIKEDKDIKDKDKEDKHNGDKDKKNSYTEIISRTISFGWYEGIFKYLKKRKIKVVSSM</sequence>
<feature type="region of interest" description="Disordered" evidence="1">
    <location>
        <begin position="933"/>
        <end position="998"/>
    </location>
</feature>